<feature type="domain" description="Multidrug resistance protein MdtA-like C-terminal permuted SH3" evidence="7">
    <location>
        <begin position="365"/>
        <end position="423"/>
    </location>
</feature>
<evidence type="ECO:0000313" key="9">
    <source>
        <dbReference type="Proteomes" id="UP000240010"/>
    </source>
</evidence>
<protein>
    <submittedName>
        <fullName evidence="8">RND family efflux transporter MFP subunit</fullName>
    </submittedName>
</protein>
<proteinExistence type="inferred from homology"/>
<dbReference type="Gene3D" id="1.10.287.470">
    <property type="entry name" value="Helix hairpin bin"/>
    <property type="match status" value="1"/>
</dbReference>
<dbReference type="SUPFAM" id="SSF111369">
    <property type="entry name" value="HlyD-like secretion proteins"/>
    <property type="match status" value="1"/>
</dbReference>
<evidence type="ECO:0000256" key="1">
    <source>
        <dbReference type="ARBA" id="ARBA00004519"/>
    </source>
</evidence>
<accession>A0A2S6HB16</accession>
<feature type="domain" description="Multidrug resistance protein MdtA-like beta-barrel" evidence="6">
    <location>
        <begin position="270"/>
        <end position="358"/>
    </location>
</feature>
<dbReference type="Pfam" id="PF25944">
    <property type="entry name" value="Beta-barrel_RND"/>
    <property type="match status" value="1"/>
</dbReference>
<name>A0A2S6HB16_9GAMM</name>
<organism evidence="8 9">
    <name type="scientific">Methylobacter tundripaludum</name>
    <dbReference type="NCBI Taxonomy" id="173365"/>
    <lineage>
        <taxon>Bacteria</taxon>
        <taxon>Pseudomonadati</taxon>
        <taxon>Pseudomonadota</taxon>
        <taxon>Gammaproteobacteria</taxon>
        <taxon>Methylococcales</taxon>
        <taxon>Methylococcaceae</taxon>
        <taxon>Methylobacter</taxon>
    </lineage>
</organism>
<sequence length="459" mass="50562">MIRHDIVQSANLLVPKLQLGDSVLEALASRLAKLRLAWMQEVEQRRSGCRELRPLSSQAEAWEPAQTHANIAWLIVMVMIFGSGCEDKNTYAPPPPPQVTVSQPVRRQVSEYLEFTGNTQAFNSVQLVARVQGYLEKVFFHDGDKVKMGQPLLLIQQDTYQARLKQAEAQVLQQKASLNHAQTELERFGGLVQQHAAAQTDVDNWRFERDNARAAVVAAEANRDLAKLDLDYTKVVAPFDGRIDRRLKDPGNLVGAGEFTPLAQINQIDPIYVYFTINETELLRVIKQTNVGPAEAEQMKIPTSLALSDEKGYPHQGYLDFTAISITPTTGTLLLRASYPNADGTILPGLFARVRLLVVNSEKMALVVPEAAIGYDQLGSYLLVVDDNNVVERRAVKLGIQADDGRVIEEGLSDQDWVIVTGLLHAIPGNTVNPRKPLAKTEGNGGNPPAPTEKGKPAP</sequence>
<dbReference type="EMBL" id="PTIZ01000008">
    <property type="protein sequence ID" value="PPK74630.1"/>
    <property type="molecule type" value="Genomic_DNA"/>
</dbReference>
<dbReference type="PANTHER" id="PTHR30158">
    <property type="entry name" value="ACRA/E-RELATED COMPONENT OF DRUG EFFLUX TRANSPORTER"/>
    <property type="match status" value="1"/>
</dbReference>
<comment type="subcellular location">
    <subcellularLocation>
        <location evidence="1">Cell inner membrane</location>
        <topology evidence="1">Lipid-anchor</topology>
    </subcellularLocation>
</comment>
<evidence type="ECO:0000259" key="4">
    <source>
        <dbReference type="Pfam" id="PF25876"/>
    </source>
</evidence>
<dbReference type="InterPro" id="IPR058627">
    <property type="entry name" value="MdtA-like_C"/>
</dbReference>
<dbReference type="Gene3D" id="2.40.420.20">
    <property type="match status" value="1"/>
</dbReference>
<evidence type="ECO:0000313" key="8">
    <source>
        <dbReference type="EMBL" id="PPK74630.1"/>
    </source>
</evidence>
<dbReference type="InterPro" id="IPR006143">
    <property type="entry name" value="RND_pump_MFP"/>
</dbReference>
<dbReference type="AlphaFoldDB" id="A0A2S6HB16"/>
<dbReference type="GO" id="GO:0046677">
    <property type="term" value="P:response to antibiotic"/>
    <property type="evidence" value="ECO:0007669"/>
    <property type="project" value="TreeGrafter"/>
</dbReference>
<dbReference type="NCBIfam" id="TIGR01730">
    <property type="entry name" value="RND_mfp"/>
    <property type="match status" value="1"/>
</dbReference>
<dbReference type="Pfam" id="PF25876">
    <property type="entry name" value="HH_MFP_RND"/>
    <property type="match status" value="1"/>
</dbReference>
<feature type="domain" description="Multidrug resistance protein MdtA-like alpha-helical hairpin" evidence="4">
    <location>
        <begin position="164"/>
        <end position="233"/>
    </location>
</feature>
<dbReference type="InterPro" id="IPR058624">
    <property type="entry name" value="MdtA-like_HH"/>
</dbReference>
<dbReference type="Pfam" id="PF25917">
    <property type="entry name" value="BSH_RND"/>
    <property type="match status" value="1"/>
</dbReference>
<comment type="similarity">
    <text evidence="2">Belongs to the membrane fusion protein (MFP) (TC 8.A.1) family.</text>
</comment>
<evidence type="ECO:0000256" key="3">
    <source>
        <dbReference type="SAM" id="MobiDB-lite"/>
    </source>
</evidence>
<dbReference type="GO" id="GO:0030313">
    <property type="term" value="C:cell envelope"/>
    <property type="evidence" value="ECO:0007669"/>
    <property type="project" value="UniProtKB-SubCell"/>
</dbReference>
<dbReference type="GO" id="GO:0005886">
    <property type="term" value="C:plasma membrane"/>
    <property type="evidence" value="ECO:0007669"/>
    <property type="project" value="TreeGrafter"/>
</dbReference>
<evidence type="ECO:0000259" key="7">
    <source>
        <dbReference type="Pfam" id="PF25967"/>
    </source>
</evidence>
<dbReference type="Gene3D" id="2.40.30.170">
    <property type="match status" value="1"/>
</dbReference>
<dbReference type="Proteomes" id="UP000240010">
    <property type="component" value="Unassembled WGS sequence"/>
</dbReference>
<comment type="caution">
    <text evidence="8">The sequence shown here is derived from an EMBL/GenBank/DDBJ whole genome shotgun (WGS) entry which is preliminary data.</text>
</comment>
<evidence type="ECO:0000259" key="5">
    <source>
        <dbReference type="Pfam" id="PF25917"/>
    </source>
</evidence>
<evidence type="ECO:0000256" key="2">
    <source>
        <dbReference type="ARBA" id="ARBA00009477"/>
    </source>
</evidence>
<feature type="domain" description="Multidrug resistance protein MdtA-like barrel-sandwich hybrid" evidence="5">
    <location>
        <begin position="124"/>
        <end position="263"/>
    </location>
</feature>
<gene>
    <name evidence="8" type="ORF">B0F87_108104</name>
</gene>
<reference evidence="8 9" key="1">
    <citation type="submission" date="2018-02" db="EMBL/GenBank/DDBJ databases">
        <title>Subsurface microbial communities from deep shales in Ohio and West Virginia, USA.</title>
        <authorList>
            <person name="Wrighton K."/>
        </authorList>
    </citation>
    <scope>NUCLEOTIDE SEQUENCE [LARGE SCALE GENOMIC DNA]</scope>
    <source>
        <strain evidence="8 9">OWC-DMM</strain>
    </source>
</reference>
<dbReference type="Gene3D" id="2.40.50.100">
    <property type="match status" value="1"/>
</dbReference>
<evidence type="ECO:0000259" key="6">
    <source>
        <dbReference type="Pfam" id="PF25944"/>
    </source>
</evidence>
<dbReference type="RefSeq" id="WP_104429674.1">
    <property type="nucleotide sequence ID" value="NZ_PTIZ01000008.1"/>
</dbReference>
<dbReference type="InterPro" id="IPR058625">
    <property type="entry name" value="MdtA-like_BSH"/>
</dbReference>
<dbReference type="PANTHER" id="PTHR30158:SF24">
    <property type="entry name" value="HLYD FAMILY SECRETION PROTEIN"/>
    <property type="match status" value="1"/>
</dbReference>
<dbReference type="GO" id="GO:0022857">
    <property type="term" value="F:transmembrane transporter activity"/>
    <property type="evidence" value="ECO:0007669"/>
    <property type="project" value="InterPro"/>
</dbReference>
<dbReference type="Pfam" id="PF25967">
    <property type="entry name" value="RND-MFP_C"/>
    <property type="match status" value="1"/>
</dbReference>
<feature type="region of interest" description="Disordered" evidence="3">
    <location>
        <begin position="431"/>
        <end position="459"/>
    </location>
</feature>
<dbReference type="InterPro" id="IPR058626">
    <property type="entry name" value="MdtA-like_b-barrel"/>
</dbReference>